<evidence type="ECO:0000259" key="10">
    <source>
        <dbReference type="PROSITE" id="PS50109"/>
    </source>
</evidence>
<evidence type="ECO:0000256" key="1">
    <source>
        <dbReference type="ARBA" id="ARBA00000085"/>
    </source>
</evidence>
<dbReference type="PRINTS" id="PR00344">
    <property type="entry name" value="BCTRLSENSOR"/>
</dbReference>
<dbReference type="PANTHER" id="PTHR43065">
    <property type="entry name" value="SENSOR HISTIDINE KINASE"/>
    <property type="match status" value="1"/>
</dbReference>
<dbReference type="GO" id="GO:0005524">
    <property type="term" value="F:ATP binding"/>
    <property type="evidence" value="ECO:0007669"/>
    <property type="project" value="UniProtKB-KW"/>
</dbReference>
<keyword evidence="9" id="KW-0175">Coiled coil</keyword>
<comment type="caution">
    <text evidence="11">The sequence shown here is derived from an EMBL/GenBank/DDBJ whole genome shotgun (WGS) entry which is preliminary data.</text>
</comment>
<keyword evidence="3" id="KW-0597">Phosphoprotein</keyword>
<feature type="coiled-coil region" evidence="9">
    <location>
        <begin position="329"/>
        <end position="364"/>
    </location>
</feature>
<evidence type="ECO:0000256" key="6">
    <source>
        <dbReference type="ARBA" id="ARBA00022777"/>
    </source>
</evidence>
<sequence>MDPRTEADWPWLQAEQARALAEPDAALAQFEAAWPRWPAPQAEPGWRAQLGLHLAELLLRLWRFDELEQLLPALHDAVQAQDDVLLQARAALLQVNQDVRKGRLGLALTALGPLAALAQARPEPALRALHALALARVLQGQGEHERALVCLDDALPLLPAAGLPRQLPLLWLRRASSHHALGQWPAYRAALQHCVQAALAQRDHAAACNALTGVAEDLTRAGEHAAAQATLQQAEALLARVPARRAQLEAEVLAAAAHLAAAQGRWPQAVQQMQQVIELKRASSTRAQTQRRLRELAPWQLQAGQPEAALASLQQAHELELGALRAAQAEELALKTERLERELARQAQQGAEQQALQLQQANEALGEALRVQRELLDQLVQSGRQAALGAMLAGLAHELNTPLGNALTAVSTTHERLRQTQRLFGLGALGRRALQGDLLAALEGSELAQRNLERVLQLLSGYQELNPELLAARPRSARLAELVLQAWQRAVPADAALELELQADVSAQVCADSLQAVLVELLHNVQRHAYPAGQGGRVRVRAWTADGRHHLELADGGCGIPSGLLPRIFDPYVSSQFGQGRSGLGLFSAQVLVNTRLRGQLQVHSAPGEGTRFTIEWPASSE</sequence>
<dbReference type="PROSITE" id="PS50109">
    <property type="entry name" value="HIS_KIN"/>
    <property type="match status" value="1"/>
</dbReference>
<gene>
    <name evidence="11" type="ORF">I7X39_21350</name>
</gene>
<dbReference type="AlphaFoldDB" id="A0A931NG26"/>
<accession>A0A931NG26</accession>
<dbReference type="RefSeq" id="WP_198113373.1">
    <property type="nucleotide sequence ID" value="NZ_JAEDAK010000022.1"/>
</dbReference>
<proteinExistence type="predicted"/>
<evidence type="ECO:0000313" key="11">
    <source>
        <dbReference type="EMBL" id="MBH9579452.1"/>
    </source>
</evidence>
<dbReference type="Proteomes" id="UP000613266">
    <property type="component" value="Unassembled WGS sequence"/>
</dbReference>
<dbReference type="InterPro" id="IPR011990">
    <property type="entry name" value="TPR-like_helical_dom_sf"/>
</dbReference>
<comment type="catalytic activity">
    <reaction evidence="1">
        <text>ATP + protein L-histidine = ADP + protein N-phospho-L-histidine.</text>
        <dbReference type="EC" id="2.7.13.3"/>
    </reaction>
</comment>
<dbReference type="InterPro" id="IPR005467">
    <property type="entry name" value="His_kinase_dom"/>
</dbReference>
<keyword evidence="6 11" id="KW-0418">Kinase</keyword>
<keyword evidence="7" id="KW-0067">ATP-binding</keyword>
<evidence type="ECO:0000256" key="9">
    <source>
        <dbReference type="SAM" id="Coils"/>
    </source>
</evidence>
<keyword evidence="5" id="KW-0547">Nucleotide-binding</keyword>
<dbReference type="Pfam" id="PF02518">
    <property type="entry name" value="HATPase_c"/>
    <property type="match status" value="1"/>
</dbReference>
<dbReference type="SUPFAM" id="SSF55874">
    <property type="entry name" value="ATPase domain of HSP90 chaperone/DNA topoisomerase II/histidine kinase"/>
    <property type="match status" value="1"/>
</dbReference>
<dbReference type="InterPro" id="IPR004358">
    <property type="entry name" value="Sig_transdc_His_kin-like_C"/>
</dbReference>
<organism evidence="11 12">
    <name type="scientific">Inhella proteolytica</name>
    <dbReference type="NCBI Taxonomy" id="2795029"/>
    <lineage>
        <taxon>Bacteria</taxon>
        <taxon>Pseudomonadati</taxon>
        <taxon>Pseudomonadota</taxon>
        <taxon>Betaproteobacteria</taxon>
        <taxon>Burkholderiales</taxon>
        <taxon>Sphaerotilaceae</taxon>
        <taxon>Inhella</taxon>
    </lineage>
</organism>
<feature type="domain" description="Histidine kinase" evidence="10">
    <location>
        <begin position="394"/>
        <end position="621"/>
    </location>
</feature>
<name>A0A931NG26_9BURK</name>
<dbReference type="GO" id="GO:0000160">
    <property type="term" value="P:phosphorelay signal transduction system"/>
    <property type="evidence" value="ECO:0007669"/>
    <property type="project" value="UniProtKB-KW"/>
</dbReference>
<evidence type="ECO:0000256" key="8">
    <source>
        <dbReference type="ARBA" id="ARBA00023012"/>
    </source>
</evidence>
<evidence type="ECO:0000256" key="4">
    <source>
        <dbReference type="ARBA" id="ARBA00022679"/>
    </source>
</evidence>
<dbReference type="Gene3D" id="1.10.287.130">
    <property type="match status" value="1"/>
</dbReference>
<evidence type="ECO:0000256" key="5">
    <source>
        <dbReference type="ARBA" id="ARBA00022741"/>
    </source>
</evidence>
<dbReference type="Gene3D" id="1.25.40.10">
    <property type="entry name" value="Tetratricopeptide repeat domain"/>
    <property type="match status" value="1"/>
</dbReference>
<dbReference type="EC" id="2.7.13.3" evidence="2"/>
<reference evidence="11" key="1">
    <citation type="submission" date="2020-12" db="EMBL/GenBank/DDBJ databases">
        <title>The genome sequence of Inhella sp. 1Y17.</title>
        <authorList>
            <person name="Liu Y."/>
        </authorList>
    </citation>
    <scope>NUCLEOTIDE SEQUENCE</scope>
    <source>
        <strain evidence="11">1Y17</strain>
    </source>
</reference>
<keyword evidence="12" id="KW-1185">Reference proteome</keyword>
<dbReference type="PANTHER" id="PTHR43065:SF10">
    <property type="entry name" value="PEROXIDE STRESS-ACTIVATED HISTIDINE KINASE MAK3"/>
    <property type="match status" value="1"/>
</dbReference>
<keyword evidence="4" id="KW-0808">Transferase</keyword>
<protein>
    <recommendedName>
        <fullName evidence="2">histidine kinase</fullName>
        <ecNumber evidence="2">2.7.13.3</ecNumber>
    </recommendedName>
</protein>
<evidence type="ECO:0000256" key="7">
    <source>
        <dbReference type="ARBA" id="ARBA00022840"/>
    </source>
</evidence>
<dbReference type="InterPro" id="IPR036890">
    <property type="entry name" value="HATPase_C_sf"/>
</dbReference>
<dbReference type="EMBL" id="JAEDAK010000022">
    <property type="protein sequence ID" value="MBH9579452.1"/>
    <property type="molecule type" value="Genomic_DNA"/>
</dbReference>
<dbReference type="SUPFAM" id="SSF48452">
    <property type="entry name" value="TPR-like"/>
    <property type="match status" value="1"/>
</dbReference>
<dbReference type="GO" id="GO:0004673">
    <property type="term" value="F:protein histidine kinase activity"/>
    <property type="evidence" value="ECO:0007669"/>
    <property type="project" value="UniProtKB-EC"/>
</dbReference>
<keyword evidence="8" id="KW-0902">Two-component regulatory system</keyword>
<evidence type="ECO:0000256" key="2">
    <source>
        <dbReference type="ARBA" id="ARBA00012438"/>
    </source>
</evidence>
<dbReference type="Gene3D" id="3.30.565.10">
    <property type="entry name" value="Histidine kinase-like ATPase, C-terminal domain"/>
    <property type="match status" value="1"/>
</dbReference>
<dbReference type="InterPro" id="IPR003594">
    <property type="entry name" value="HATPase_dom"/>
</dbReference>
<dbReference type="SMART" id="SM00387">
    <property type="entry name" value="HATPase_c"/>
    <property type="match status" value="1"/>
</dbReference>
<evidence type="ECO:0000256" key="3">
    <source>
        <dbReference type="ARBA" id="ARBA00022553"/>
    </source>
</evidence>
<evidence type="ECO:0000313" key="12">
    <source>
        <dbReference type="Proteomes" id="UP000613266"/>
    </source>
</evidence>